<dbReference type="InterPro" id="IPR029526">
    <property type="entry name" value="PGBD"/>
</dbReference>
<name>A0AAV3YDG7_9GAST</name>
<protein>
    <submittedName>
        <fullName evidence="3">PiggyBac transposable element-derived protein 4</fullName>
    </submittedName>
</protein>
<evidence type="ECO:0000259" key="2">
    <source>
        <dbReference type="Pfam" id="PF13843"/>
    </source>
</evidence>
<feature type="chain" id="PRO_5043595859" evidence="1">
    <location>
        <begin position="23"/>
        <end position="204"/>
    </location>
</feature>
<gene>
    <name evidence="3" type="ORF">PoB_000670300</name>
</gene>
<feature type="domain" description="PiggyBac transposable element-derived protein" evidence="2">
    <location>
        <begin position="88"/>
        <end position="200"/>
    </location>
</feature>
<keyword evidence="4" id="KW-1185">Reference proteome</keyword>
<keyword evidence="1" id="KW-0732">Signal</keyword>
<dbReference type="PANTHER" id="PTHR46599">
    <property type="entry name" value="PIGGYBAC TRANSPOSABLE ELEMENT-DERIVED PROTEIN 4"/>
    <property type="match status" value="1"/>
</dbReference>
<feature type="signal peptide" evidence="1">
    <location>
        <begin position="1"/>
        <end position="22"/>
    </location>
</feature>
<sequence>MRSRSMLLLALLVNLDLHLVLTILPQTSTEPLANLDLDCDEDGYEYLEADNGKYMYDWCKNLENFPVVPPFTDQTGFQFDDTDADITTPLGLFSLFISRDILKRIKSETNRYAESVIREKERRNVPMSPRSIFKTWTTVTVPELYTFLAISFHMALVPKSKLKDYWSTDISVKTLFALKLMKKKRFLSILSFFHLKDNTTVVPG</sequence>
<accession>A0AAV3YDG7</accession>
<reference evidence="3 4" key="1">
    <citation type="journal article" date="2021" name="Elife">
        <title>Chloroplast acquisition without the gene transfer in kleptoplastic sea slugs, Plakobranchus ocellatus.</title>
        <authorList>
            <person name="Maeda T."/>
            <person name="Takahashi S."/>
            <person name="Yoshida T."/>
            <person name="Shimamura S."/>
            <person name="Takaki Y."/>
            <person name="Nagai Y."/>
            <person name="Toyoda A."/>
            <person name="Suzuki Y."/>
            <person name="Arimoto A."/>
            <person name="Ishii H."/>
            <person name="Satoh N."/>
            <person name="Nishiyama T."/>
            <person name="Hasebe M."/>
            <person name="Maruyama T."/>
            <person name="Minagawa J."/>
            <person name="Obokata J."/>
            <person name="Shigenobu S."/>
        </authorList>
    </citation>
    <scope>NUCLEOTIDE SEQUENCE [LARGE SCALE GENOMIC DNA]</scope>
</reference>
<proteinExistence type="predicted"/>
<dbReference type="Proteomes" id="UP000735302">
    <property type="component" value="Unassembled WGS sequence"/>
</dbReference>
<organism evidence="3 4">
    <name type="scientific">Plakobranchus ocellatus</name>
    <dbReference type="NCBI Taxonomy" id="259542"/>
    <lineage>
        <taxon>Eukaryota</taxon>
        <taxon>Metazoa</taxon>
        <taxon>Spiralia</taxon>
        <taxon>Lophotrochozoa</taxon>
        <taxon>Mollusca</taxon>
        <taxon>Gastropoda</taxon>
        <taxon>Heterobranchia</taxon>
        <taxon>Euthyneura</taxon>
        <taxon>Panpulmonata</taxon>
        <taxon>Sacoglossa</taxon>
        <taxon>Placobranchoidea</taxon>
        <taxon>Plakobranchidae</taxon>
        <taxon>Plakobranchus</taxon>
    </lineage>
</organism>
<evidence type="ECO:0000313" key="4">
    <source>
        <dbReference type="Proteomes" id="UP000735302"/>
    </source>
</evidence>
<dbReference type="Pfam" id="PF13843">
    <property type="entry name" value="DDE_Tnp_1_7"/>
    <property type="match status" value="1"/>
</dbReference>
<dbReference type="PANTHER" id="PTHR46599:SF3">
    <property type="entry name" value="PIGGYBAC TRANSPOSABLE ELEMENT-DERIVED PROTEIN 4"/>
    <property type="match status" value="1"/>
</dbReference>
<dbReference type="AlphaFoldDB" id="A0AAV3YDG7"/>
<evidence type="ECO:0000256" key="1">
    <source>
        <dbReference type="SAM" id="SignalP"/>
    </source>
</evidence>
<comment type="caution">
    <text evidence="3">The sequence shown here is derived from an EMBL/GenBank/DDBJ whole genome shotgun (WGS) entry which is preliminary data.</text>
</comment>
<dbReference type="EMBL" id="BLXT01000807">
    <property type="protein sequence ID" value="GFN80197.1"/>
    <property type="molecule type" value="Genomic_DNA"/>
</dbReference>
<evidence type="ECO:0000313" key="3">
    <source>
        <dbReference type="EMBL" id="GFN80197.1"/>
    </source>
</evidence>